<dbReference type="AlphaFoldDB" id="A0A8X7C2C7"/>
<accession>A0A8X7C2C7</accession>
<dbReference type="Proteomes" id="UP000886998">
    <property type="component" value="Unassembled WGS sequence"/>
</dbReference>
<name>A0A8X7C2C7_9ARAC</name>
<protein>
    <submittedName>
        <fullName evidence="1">Uncharacterized protein</fullName>
    </submittedName>
</protein>
<evidence type="ECO:0000313" key="2">
    <source>
        <dbReference type="Proteomes" id="UP000886998"/>
    </source>
</evidence>
<proteinExistence type="predicted"/>
<comment type="caution">
    <text evidence="1">The sequence shown here is derived from an EMBL/GenBank/DDBJ whole genome shotgun (WGS) entry which is preliminary data.</text>
</comment>
<reference evidence="1" key="1">
    <citation type="submission" date="2020-08" db="EMBL/GenBank/DDBJ databases">
        <title>Multicomponent nature underlies the extraordinary mechanical properties of spider dragline silk.</title>
        <authorList>
            <person name="Kono N."/>
            <person name="Nakamura H."/>
            <person name="Mori M."/>
            <person name="Yoshida Y."/>
            <person name="Ohtoshi R."/>
            <person name="Malay A.D."/>
            <person name="Moran D.A.P."/>
            <person name="Tomita M."/>
            <person name="Numata K."/>
            <person name="Arakawa K."/>
        </authorList>
    </citation>
    <scope>NUCLEOTIDE SEQUENCE</scope>
</reference>
<organism evidence="1 2">
    <name type="scientific">Trichonephila inaurata madagascariensis</name>
    <dbReference type="NCBI Taxonomy" id="2747483"/>
    <lineage>
        <taxon>Eukaryota</taxon>
        <taxon>Metazoa</taxon>
        <taxon>Ecdysozoa</taxon>
        <taxon>Arthropoda</taxon>
        <taxon>Chelicerata</taxon>
        <taxon>Arachnida</taxon>
        <taxon>Araneae</taxon>
        <taxon>Araneomorphae</taxon>
        <taxon>Entelegynae</taxon>
        <taxon>Araneoidea</taxon>
        <taxon>Nephilidae</taxon>
        <taxon>Trichonephila</taxon>
        <taxon>Trichonephila inaurata</taxon>
    </lineage>
</organism>
<keyword evidence="2" id="KW-1185">Reference proteome</keyword>
<dbReference type="EMBL" id="BMAV01007974">
    <property type="protein sequence ID" value="GFY51257.1"/>
    <property type="molecule type" value="Genomic_DNA"/>
</dbReference>
<gene>
    <name evidence="1" type="ORF">TNIN_121411</name>
</gene>
<sequence length="150" mass="17530">MKTNWEKFTQNLNVPDNFTLPEAKTTDDIDKQVAAFTERLHKAYINASKPLKNNDTFYISRINSIYLATDPRRGVAQGTLISPSSLTFTLSDIRLRQHNLCMFGAQQFWLTYEPTLIARALNKHLIDLEDWFSKWKIHLMLQKRRQSSLL</sequence>
<evidence type="ECO:0000313" key="1">
    <source>
        <dbReference type="EMBL" id="GFY51257.1"/>
    </source>
</evidence>